<feature type="compositionally biased region" description="Low complexity" evidence="1">
    <location>
        <begin position="307"/>
        <end position="317"/>
    </location>
</feature>
<evidence type="ECO:0000313" key="2">
    <source>
        <dbReference type="EMBL" id="CAB1434031.1"/>
    </source>
</evidence>
<feature type="region of interest" description="Disordered" evidence="1">
    <location>
        <begin position="205"/>
        <end position="270"/>
    </location>
</feature>
<feature type="region of interest" description="Disordered" evidence="1">
    <location>
        <begin position="151"/>
        <end position="188"/>
    </location>
</feature>
<gene>
    <name evidence="2" type="ORF">PLEPLA_LOCUS22119</name>
</gene>
<comment type="caution">
    <text evidence="2">The sequence shown here is derived from an EMBL/GenBank/DDBJ whole genome shotgun (WGS) entry which is preliminary data.</text>
</comment>
<evidence type="ECO:0000256" key="1">
    <source>
        <dbReference type="SAM" id="MobiDB-lite"/>
    </source>
</evidence>
<evidence type="ECO:0000313" key="3">
    <source>
        <dbReference type="Proteomes" id="UP001153269"/>
    </source>
</evidence>
<feature type="region of interest" description="Disordered" evidence="1">
    <location>
        <begin position="288"/>
        <end position="334"/>
    </location>
</feature>
<accession>A0A9N7YNW6</accession>
<dbReference type="EMBL" id="CADEAL010001624">
    <property type="protein sequence ID" value="CAB1434031.1"/>
    <property type="molecule type" value="Genomic_DNA"/>
</dbReference>
<protein>
    <submittedName>
        <fullName evidence="2">Uncharacterized protein</fullName>
    </submittedName>
</protein>
<feature type="compositionally biased region" description="Basic and acidic residues" evidence="1">
    <location>
        <begin position="223"/>
        <end position="232"/>
    </location>
</feature>
<reference evidence="2" key="1">
    <citation type="submission" date="2020-03" db="EMBL/GenBank/DDBJ databases">
        <authorList>
            <person name="Weist P."/>
        </authorList>
    </citation>
    <scope>NUCLEOTIDE SEQUENCE</scope>
</reference>
<proteinExistence type="predicted"/>
<name>A0A9N7YNW6_PLEPL</name>
<organism evidence="2 3">
    <name type="scientific">Pleuronectes platessa</name>
    <name type="common">European plaice</name>
    <dbReference type="NCBI Taxonomy" id="8262"/>
    <lineage>
        <taxon>Eukaryota</taxon>
        <taxon>Metazoa</taxon>
        <taxon>Chordata</taxon>
        <taxon>Craniata</taxon>
        <taxon>Vertebrata</taxon>
        <taxon>Euteleostomi</taxon>
        <taxon>Actinopterygii</taxon>
        <taxon>Neopterygii</taxon>
        <taxon>Teleostei</taxon>
        <taxon>Neoteleostei</taxon>
        <taxon>Acanthomorphata</taxon>
        <taxon>Carangaria</taxon>
        <taxon>Pleuronectiformes</taxon>
        <taxon>Pleuronectoidei</taxon>
        <taxon>Pleuronectidae</taxon>
        <taxon>Pleuronectes</taxon>
    </lineage>
</organism>
<dbReference type="AlphaFoldDB" id="A0A9N7YNW6"/>
<sequence>MGVDGSQRIGAALTPRFGVASASGVNPALSLKHASAFSRALAEACAGSAERRNMSAVQLLRVSVHERLSAAAEDVLLQVEKGGEKARVPALRAKLTERLALAEYEDRMEQSERSEREIRRQRRLLDAVMQPEVRLHRAVYPAEVQQLMVNKEEDPSEQQQLSPLVDQEDPQPPHIKEEQEEPWTDQDGKQLQGLEEADIKFTLTPVAVKSEEDEEKLISSKLHPSETKENRADCGGPESAINSGPEDKFEDSSMTEDTVAPSPSVTSHGVTGAGAFFLLDHGAVSIVGAEGGPLEGTGYAVSGGHSGRVSGPSRGSPQLRRPLGEPSGWRLAAD</sequence>
<dbReference type="Proteomes" id="UP001153269">
    <property type="component" value="Unassembled WGS sequence"/>
</dbReference>
<keyword evidence="3" id="KW-1185">Reference proteome</keyword>